<accession>A0ACC2PKR7</accession>
<organism evidence="1 2">
    <name type="scientific">Eretmocerus hayati</name>
    <dbReference type="NCBI Taxonomy" id="131215"/>
    <lineage>
        <taxon>Eukaryota</taxon>
        <taxon>Metazoa</taxon>
        <taxon>Ecdysozoa</taxon>
        <taxon>Arthropoda</taxon>
        <taxon>Hexapoda</taxon>
        <taxon>Insecta</taxon>
        <taxon>Pterygota</taxon>
        <taxon>Neoptera</taxon>
        <taxon>Endopterygota</taxon>
        <taxon>Hymenoptera</taxon>
        <taxon>Apocrita</taxon>
        <taxon>Proctotrupomorpha</taxon>
        <taxon>Chalcidoidea</taxon>
        <taxon>Aphelinidae</taxon>
        <taxon>Aphelininae</taxon>
        <taxon>Eretmocerus</taxon>
    </lineage>
</organism>
<dbReference type="Proteomes" id="UP001239111">
    <property type="component" value="Chromosome 1"/>
</dbReference>
<gene>
    <name evidence="1" type="ORF">QAD02_019981</name>
</gene>
<protein>
    <submittedName>
        <fullName evidence="1">Uncharacterized protein</fullName>
    </submittedName>
</protein>
<dbReference type="EMBL" id="CM056741">
    <property type="protein sequence ID" value="KAJ8684189.1"/>
    <property type="molecule type" value="Genomic_DNA"/>
</dbReference>
<name>A0ACC2PKR7_9HYME</name>
<evidence type="ECO:0000313" key="1">
    <source>
        <dbReference type="EMBL" id="KAJ8684189.1"/>
    </source>
</evidence>
<evidence type="ECO:0000313" key="2">
    <source>
        <dbReference type="Proteomes" id="UP001239111"/>
    </source>
</evidence>
<proteinExistence type="predicted"/>
<comment type="caution">
    <text evidence="1">The sequence shown here is derived from an EMBL/GenBank/DDBJ whole genome shotgun (WGS) entry which is preliminary data.</text>
</comment>
<sequence>MAPNLKVDDCCCPPMTSSTPVQKSQDKYFHEVGAEMTGNQLIIRMQKDKLKNKKNKKNWHPPCDCDVIEIKRPTSTRGPKIVNGGDNNQILFRINSKTHLNKKDDPYYKPQAIAYKINRSGIDENSSCRKVTVYPQLGGPISQEVYTDHISDCDHDVYLLRVKKKNDSPENQGKRNLEVELRTPKPPPKCPPQPECDKTAEVAKTEDAKEAKSNEKNKNKNGKAKKKGKK</sequence>
<keyword evidence="2" id="KW-1185">Reference proteome</keyword>
<reference evidence="1" key="1">
    <citation type="submission" date="2023-04" db="EMBL/GenBank/DDBJ databases">
        <title>A chromosome-level genome assembly of the parasitoid wasp Eretmocerus hayati.</title>
        <authorList>
            <person name="Zhong Y."/>
            <person name="Liu S."/>
            <person name="Liu Y."/>
        </authorList>
    </citation>
    <scope>NUCLEOTIDE SEQUENCE</scope>
    <source>
        <strain evidence="1">ZJU_SS_LIU_2023</strain>
    </source>
</reference>